<comment type="subcellular location">
    <subcellularLocation>
        <location evidence="1 5">Membrane</location>
        <topology evidence="1 5">Multi-pass membrane protein</topology>
    </subcellularLocation>
</comment>
<evidence type="ECO:0000256" key="6">
    <source>
        <dbReference type="SAM" id="Phobius"/>
    </source>
</evidence>
<dbReference type="Ensembl" id="ENSCABT00000002702.1">
    <property type="protein sequence ID" value="ENSCABP00000002503.1"/>
    <property type="gene ID" value="ENSCABG00000001950.1"/>
</dbReference>
<evidence type="ECO:0000256" key="5">
    <source>
        <dbReference type="RuleBase" id="RU003945"/>
    </source>
</evidence>
<feature type="domain" description="Membrane insertase YidC/Oxa/ALB C-terminal" evidence="7">
    <location>
        <begin position="61"/>
        <end position="238"/>
    </location>
</feature>
<dbReference type="PANTHER" id="PTHR12428:SF65">
    <property type="entry name" value="CYTOCHROME C OXIDASE ASSEMBLY PROTEIN COX18, MITOCHONDRIAL"/>
    <property type="match status" value="1"/>
</dbReference>
<keyword evidence="9" id="KW-1185">Reference proteome</keyword>
<comment type="similarity">
    <text evidence="5">Belongs to the OXA1/ALB3/YidC family.</text>
</comment>
<evidence type="ECO:0000256" key="3">
    <source>
        <dbReference type="ARBA" id="ARBA00022989"/>
    </source>
</evidence>
<dbReference type="GO" id="GO:0032977">
    <property type="term" value="F:membrane insertase activity"/>
    <property type="evidence" value="ECO:0007669"/>
    <property type="project" value="InterPro"/>
</dbReference>
<keyword evidence="2 5" id="KW-0812">Transmembrane</keyword>
<reference evidence="8" key="2">
    <citation type="submission" date="2025-09" db="UniProtKB">
        <authorList>
            <consortium name="Ensembl"/>
        </authorList>
    </citation>
    <scope>IDENTIFICATION</scope>
</reference>
<dbReference type="InterPro" id="IPR001708">
    <property type="entry name" value="YidC/ALB3/OXA1/COX18"/>
</dbReference>
<dbReference type="OMA" id="AMARQKF"/>
<evidence type="ECO:0000313" key="9">
    <source>
        <dbReference type="Proteomes" id="UP000694404"/>
    </source>
</evidence>
<dbReference type="Proteomes" id="UP000694404">
    <property type="component" value="Unplaced"/>
</dbReference>
<dbReference type="GeneTree" id="ENSGT00530000063506"/>
<evidence type="ECO:0000259" key="7">
    <source>
        <dbReference type="Pfam" id="PF02096"/>
    </source>
</evidence>
<dbReference type="InterPro" id="IPR028055">
    <property type="entry name" value="YidC/Oxa/ALB_C"/>
</dbReference>
<dbReference type="AlphaFoldDB" id="A0A8C0G1W3"/>
<dbReference type="GO" id="GO:0032979">
    <property type="term" value="P:protein insertion into mitochondrial inner membrane from matrix"/>
    <property type="evidence" value="ECO:0007669"/>
    <property type="project" value="TreeGrafter"/>
</dbReference>
<evidence type="ECO:0000256" key="4">
    <source>
        <dbReference type="ARBA" id="ARBA00023136"/>
    </source>
</evidence>
<organism evidence="8 9">
    <name type="scientific">Chelonoidis abingdonii</name>
    <name type="common">Abingdon island giant tortoise</name>
    <name type="synonym">Testudo abingdonii</name>
    <dbReference type="NCBI Taxonomy" id="106734"/>
    <lineage>
        <taxon>Eukaryota</taxon>
        <taxon>Metazoa</taxon>
        <taxon>Chordata</taxon>
        <taxon>Craniata</taxon>
        <taxon>Vertebrata</taxon>
        <taxon>Euteleostomi</taxon>
        <taxon>Archelosauria</taxon>
        <taxon>Testudinata</taxon>
        <taxon>Testudines</taxon>
        <taxon>Cryptodira</taxon>
        <taxon>Durocryptodira</taxon>
        <taxon>Testudinoidea</taxon>
        <taxon>Testudinidae</taxon>
        <taxon>Chelonoidis</taxon>
    </lineage>
</organism>
<dbReference type="GO" id="GO:0033617">
    <property type="term" value="P:mitochondrial respiratory chain complex IV assembly"/>
    <property type="evidence" value="ECO:0007669"/>
    <property type="project" value="TreeGrafter"/>
</dbReference>
<proteinExistence type="inferred from homology"/>
<keyword evidence="4 6" id="KW-0472">Membrane</keyword>
<evidence type="ECO:0000256" key="2">
    <source>
        <dbReference type="ARBA" id="ARBA00022692"/>
    </source>
</evidence>
<feature type="transmembrane region" description="Helical" evidence="6">
    <location>
        <begin position="168"/>
        <end position="186"/>
    </location>
</feature>
<evidence type="ECO:0000313" key="8">
    <source>
        <dbReference type="Ensembl" id="ENSCABP00000002503.1"/>
    </source>
</evidence>
<name>A0A8C0G1W3_CHEAB</name>
<sequence>RVWSRCQRWERALPALQVPLLPVGISHAPSAGALFTLALYSAVTCCAQGGVFSYPEQESCSLENLQPEIENLAKHLRYEVSIRGKQLGWSEKVARKNLGRIISELYVRDNCHPFKASLLMWIQIPVWVFVSIALRNCSVGAADSEVQEQLSTGGTLWFTDLTVPDTTWILPVSLGLLNLLIVEIFALRKLELSRFQKYATNFIRGLSVLMVPIAATVPSSMALYWLSSSFMGLSHNLLLRSPTFRRLCRIPRTKSDSDTPYRDIVSAFYTKYSFKK</sequence>
<reference evidence="8" key="1">
    <citation type="submission" date="2025-08" db="UniProtKB">
        <authorList>
            <consortium name="Ensembl"/>
        </authorList>
    </citation>
    <scope>IDENTIFICATION</scope>
</reference>
<accession>A0A8C0G1W3</accession>
<gene>
    <name evidence="8" type="primary">COX18</name>
</gene>
<dbReference type="CDD" id="cd20069">
    <property type="entry name" value="5TM_Oxa1-like"/>
    <property type="match status" value="1"/>
</dbReference>
<dbReference type="PANTHER" id="PTHR12428">
    <property type="entry name" value="OXA1"/>
    <property type="match status" value="1"/>
</dbReference>
<feature type="transmembrane region" description="Helical" evidence="6">
    <location>
        <begin position="116"/>
        <end position="134"/>
    </location>
</feature>
<evidence type="ECO:0000256" key="1">
    <source>
        <dbReference type="ARBA" id="ARBA00004141"/>
    </source>
</evidence>
<protein>
    <submittedName>
        <fullName evidence="8">Cytochrome c oxidase assembly factor COX18</fullName>
    </submittedName>
</protein>
<dbReference type="Pfam" id="PF02096">
    <property type="entry name" value="60KD_IMP"/>
    <property type="match status" value="1"/>
</dbReference>
<dbReference type="GO" id="GO:0005743">
    <property type="term" value="C:mitochondrial inner membrane"/>
    <property type="evidence" value="ECO:0007669"/>
    <property type="project" value="TreeGrafter"/>
</dbReference>
<keyword evidence="3 6" id="KW-1133">Transmembrane helix</keyword>